<name>A0A9P3LVD2_9FUNG</name>
<evidence type="ECO:0000313" key="2">
    <source>
        <dbReference type="Proteomes" id="UP000827284"/>
    </source>
</evidence>
<organism evidence="1 2">
    <name type="scientific">Entomortierella parvispora</name>
    <dbReference type="NCBI Taxonomy" id="205924"/>
    <lineage>
        <taxon>Eukaryota</taxon>
        <taxon>Fungi</taxon>
        <taxon>Fungi incertae sedis</taxon>
        <taxon>Mucoromycota</taxon>
        <taxon>Mortierellomycotina</taxon>
        <taxon>Mortierellomycetes</taxon>
        <taxon>Mortierellales</taxon>
        <taxon>Mortierellaceae</taxon>
        <taxon>Entomortierella</taxon>
    </lineage>
</organism>
<reference evidence="1" key="1">
    <citation type="submission" date="2021-11" db="EMBL/GenBank/DDBJ databases">
        <authorList>
            <person name="Herlambang A."/>
            <person name="Guo Y."/>
            <person name="Takashima Y."/>
            <person name="Nishizawa T."/>
        </authorList>
    </citation>
    <scope>NUCLEOTIDE SEQUENCE</scope>
    <source>
        <strain evidence="1">E1425</strain>
    </source>
</reference>
<gene>
    <name evidence="1" type="ORF">EMPS_04274</name>
</gene>
<reference evidence="1" key="2">
    <citation type="journal article" date="2022" name="Microbiol. Resour. Announc.">
        <title>Whole-Genome Sequence of Entomortierella parvispora E1425, a Mucoromycotan Fungus Associated with Burkholderiaceae-Related Endosymbiotic Bacteria.</title>
        <authorList>
            <person name="Herlambang A."/>
            <person name="Guo Y."/>
            <person name="Takashima Y."/>
            <person name="Narisawa K."/>
            <person name="Ohta H."/>
            <person name="Nishizawa T."/>
        </authorList>
    </citation>
    <scope>NUCLEOTIDE SEQUENCE</scope>
    <source>
        <strain evidence="1">E1425</strain>
    </source>
</reference>
<keyword evidence="2" id="KW-1185">Reference proteome</keyword>
<comment type="caution">
    <text evidence="1">The sequence shown here is derived from an EMBL/GenBank/DDBJ whole genome shotgun (WGS) entry which is preliminary data.</text>
</comment>
<dbReference type="EMBL" id="BQFW01000006">
    <property type="protein sequence ID" value="GJJ71917.1"/>
    <property type="molecule type" value="Genomic_DNA"/>
</dbReference>
<dbReference type="AlphaFoldDB" id="A0A9P3LVD2"/>
<dbReference type="Proteomes" id="UP000827284">
    <property type="component" value="Unassembled WGS sequence"/>
</dbReference>
<sequence>MLKNEAFMKEFEGRKPDAVCAMGLGVWYLNGALIPEHPLLIIENFLTAFGPILFQDLAKEREAAIQASKVAQAHMLATVGPNVPTKIVSMETAQQMLKLAEDVNKAKTRMVRAMFWLKYNPLSSKTREEAKALDPEEKVHKRKVLVLSLAHKISTSLSTWSTI</sequence>
<accession>A0A9P3LVD2</accession>
<proteinExistence type="predicted"/>
<protein>
    <submittedName>
        <fullName evidence="1">Uncharacterized protein</fullName>
    </submittedName>
</protein>
<evidence type="ECO:0000313" key="1">
    <source>
        <dbReference type="EMBL" id="GJJ71917.1"/>
    </source>
</evidence>